<dbReference type="PROSITE" id="PS50262">
    <property type="entry name" value="G_PROTEIN_RECEP_F1_2"/>
    <property type="match status" value="1"/>
</dbReference>
<dbReference type="PANTHER" id="PTHR26453">
    <property type="entry name" value="OLFACTORY RECEPTOR"/>
    <property type="match status" value="1"/>
</dbReference>
<dbReference type="Gene3D" id="1.20.1070.10">
    <property type="entry name" value="Rhodopsin 7-helix transmembrane proteins"/>
    <property type="match status" value="1"/>
</dbReference>
<dbReference type="GO" id="GO:0004984">
    <property type="term" value="F:olfactory receptor activity"/>
    <property type="evidence" value="ECO:0007669"/>
    <property type="project" value="InterPro"/>
</dbReference>
<evidence type="ECO:0000256" key="12">
    <source>
        <dbReference type="RuleBase" id="RU000688"/>
    </source>
</evidence>
<proteinExistence type="inferred from homology"/>
<keyword evidence="2 13" id="KW-1003">Cell membrane</keyword>
<comment type="subcellular location">
    <subcellularLocation>
        <location evidence="1 13">Cell membrane</location>
        <topology evidence="1 13">Multi-pass membrane protein</topology>
    </subcellularLocation>
</comment>
<evidence type="ECO:0000256" key="10">
    <source>
        <dbReference type="ARBA" id="ARBA00023180"/>
    </source>
</evidence>
<evidence type="ECO:0000259" key="14">
    <source>
        <dbReference type="PROSITE" id="PS50262"/>
    </source>
</evidence>
<keyword evidence="8 13" id="KW-0472">Membrane</keyword>
<feature type="domain" description="G-protein coupled receptors family 1 profile" evidence="14">
    <location>
        <begin position="41"/>
        <end position="288"/>
    </location>
</feature>
<dbReference type="PRINTS" id="PR00237">
    <property type="entry name" value="GPCRRHODOPSN"/>
</dbReference>
<feature type="transmembrane region" description="Helical" evidence="13">
    <location>
        <begin position="271"/>
        <end position="290"/>
    </location>
</feature>
<dbReference type="AlphaFoldDB" id="A0AAV3AF41"/>
<evidence type="ECO:0000313" key="15">
    <source>
        <dbReference type="EMBL" id="DBA25588.1"/>
    </source>
</evidence>
<feature type="transmembrane region" description="Helical" evidence="13">
    <location>
        <begin position="196"/>
        <end position="225"/>
    </location>
</feature>
<gene>
    <name evidence="15" type="ORF">GDO54_009963</name>
</gene>
<dbReference type="Pfam" id="PF13853">
    <property type="entry name" value="7tm_4"/>
    <property type="match status" value="1"/>
</dbReference>
<evidence type="ECO:0000256" key="3">
    <source>
        <dbReference type="ARBA" id="ARBA00022606"/>
    </source>
</evidence>
<sequence length="339" mass="38170">MELQNQTSFKEFILVGLSENMQFCILFFFALLVMYIFIVFGNVLLIIAIIISPKLHLPMYFFLCNLAAIDLTFSSSSIPKFFIDIFSTRRTISVTGCMVQMYSGIYLGSAESFLLAVMAYDRYAAISFPLYYNIIMSLKICRNIIIVMWLGNFFITVIPFLLRPLVFCTANKLDHFVCEMLPVLQLACGNLASFKLTIVVVGLFTLVIPLLFIVVSYVLIISSILKIRSTDGRSKAFSTCASHLTIVSMFYGTCLGVYMGQLNHFSSNGKYISIVYGVMTPVFNPLIYSLRNKDVKEAFQKILVRVRGYQDTLITAKDISILSSLKNETPKSNLSEGLS</sequence>
<keyword evidence="9 12" id="KW-0675">Receptor</keyword>
<evidence type="ECO:0000256" key="2">
    <source>
        <dbReference type="ARBA" id="ARBA00022475"/>
    </source>
</evidence>
<dbReference type="InterPro" id="IPR000725">
    <property type="entry name" value="Olfact_rcpt"/>
</dbReference>
<keyword evidence="7 12" id="KW-0297">G-protein coupled receptor</keyword>
<dbReference type="PROSITE" id="PS00237">
    <property type="entry name" value="G_PROTEIN_RECEP_F1_1"/>
    <property type="match status" value="1"/>
</dbReference>
<keyword evidence="16" id="KW-1185">Reference proteome</keyword>
<evidence type="ECO:0000256" key="11">
    <source>
        <dbReference type="ARBA" id="ARBA00023224"/>
    </source>
</evidence>
<evidence type="ECO:0000256" key="4">
    <source>
        <dbReference type="ARBA" id="ARBA00022692"/>
    </source>
</evidence>
<keyword evidence="10" id="KW-0325">Glycoprotein</keyword>
<dbReference type="EMBL" id="DYDO01000004">
    <property type="protein sequence ID" value="DBA25588.1"/>
    <property type="molecule type" value="Genomic_DNA"/>
</dbReference>
<keyword evidence="11 12" id="KW-0807">Transducer</keyword>
<dbReference type="SMART" id="SM01381">
    <property type="entry name" value="7TM_GPCR_Srsx"/>
    <property type="match status" value="1"/>
</dbReference>
<feature type="transmembrane region" description="Helical" evidence="13">
    <location>
        <begin position="237"/>
        <end position="259"/>
    </location>
</feature>
<comment type="similarity">
    <text evidence="12">Belongs to the G-protein coupled receptor 1 family.</text>
</comment>
<evidence type="ECO:0000256" key="9">
    <source>
        <dbReference type="ARBA" id="ARBA00023170"/>
    </source>
</evidence>
<keyword evidence="5 13" id="KW-0552">Olfaction</keyword>
<dbReference type="GO" id="GO:0005886">
    <property type="term" value="C:plasma membrane"/>
    <property type="evidence" value="ECO:0007669"/>
    <property type="project" value="UniProtKB-SubCell"/>
</dbReference>
<keyword evidence="4 12" id="KW-0812">Transmembrane</keyword>
<accession>A0AAV3AF41</accession>
<evidence type="ECO:0000256" key="8">
    <source>
        <dbReference type="ARBA" id="ARBA00023136"/>
    </source>
</evidence>
<keyword evidence="3 13" id="KW-0716">Sensory transduction</keyword>
<dbReference type="SUPFAM" id="SSF81321">
    <property type="entry name" value="Family A G protein-coupled receptor-like"/>
    <property type="match status" value="1"/>
</dbReference>
<keyword evidence="6 13" id="KW-1133">Transmembrane helix</keyword>
<dbReference type="GO" id="GO:0004930">
    <property type="term" value="F:G protein-coupled receptor activity"/>
    <property type="evidence" value="ECO:0007669"/>
    <property type="project" value="UniProtKB-KW"/>
</dbReference>
<evidence type="ECO:0000256" key="5">
    <source>
        <dbReference type="ARBA" id="ARBA00022725"/>
    </source>
</evidence>
<comment type="caution">
    <text evidence="15">The sequence shown here is derived from an EMBL/GenBank/DDBJ whole genome shotgun (WGS) entry which is preliminary data.</text>
</comment>
<dbReference type="InterPro" id="IPR017452">
    <property type="entry name" value="GPCR_Rhodpsn_7TM"/>
</dbReference>
<evidence type="ECO:0000313" key="16">
    <source>
        <dbReference type="Proteomes" id="UP001181693"/>
    </source>
</evidence>
<evidence type="ECO:0000256" key="1">
    <source>
        <dbReference type="ARBA" id="ARBA00004651"/>
    </source>
</evidence>
<evidence type="ECO:0000256" key="13">
    <source>
        <dbReference type="RuleBase" id="RU363047"/>
    </source>
</evidence>
<feature type="transmembrane region" description="Helical" evidence="13">
    <location>
        <begin position="144"/>
        <end position="162"/>
    </location>
</feature>
<protein>
    <recommendedName>
        <fullName evidence="13">Olfactory receptor</fullName>
    </recommendedName>
</protein>
<dbReference type="FunFam" id="1.20.1070.10:FF:000010">
    <property type="entry name" value="Olfactory receptor"/>
    <property type="match status" value="1"/>
</dbReference>
<name>A0AAV3AF41_PYXAD</name>
<evidence type="ECO:0000256" key="6">
    <source>
        <dbReference type="ARBA" id="ARBA00022989"/>
    </source>
</evidence>
<feature type="transmembrane region" description="Helical" evidence="13">
    <location>
        <begin position="57"/>
        <end position="78"/>
    </location>
</feature>
<reference evidence="15" key="1">
    <citation type="thesis" date="2020" institute="ProQuest LLC" country="789 East Eisenhower Parkway, Ann Arbor, MI, USA">
        <title>Comparative Genomics and Chromosome Evolution.</title>
        <authorList>
            <person name="Mudd A.B."/>
        </authorList>
    </citation>
    <scope>NUCLEOTIDE SEQUENCE</scope>
    <source>
        <strain evidence="15">1538</strain>
        <tissue evidence="15">Blood</tissue>
    </source>
</reference>
<dbReference type="InterPro" id="IPR000276">
    <property type="entry name" value="GPCR_Rhodpsn"/>
</dbReference>
<dbReference type="Proteomes" id="UP001181693">
    <property type="component" value="Unassembled WGS sequence"/>
</dbReference>
<evidence type="ECO:0000256" key="7">
    <source>
        <dbReference type="ARBA" id="ARBA00023040"/>
    </source>
</evidence>
<dbReference type="PRINTS" id="PR00245">
    <property type="entry name" value="OLFACTORYR"/>
</dbReference>
<feature type="transmembrane region" description="Helical" evidence="13">
    <location>
        <begin position="23"/>
        <end position="51"/>
    </location>
</feature>
<organism evidence="15 16">
    <name type="scientific">Pyxicephalus adspersus</name>
    <name type="common">African bullfrog</name>
    <dbReference type="NCBI Taxonomy" id="30357"/>
    <lineage>
        <taxon>Eukaryota</taxon>
        <taxon>Metazoa</taxon>
        <taxon>Chordata</taxon>
        <taxon>Craniata</taxon>
        <taxon>Vertebrata</taxon>
        <taxon>Euteleostomi</taxon>
        <taxon>Amphibia</taxon>
        <taxon>Batrachia</taxon>
        <taxon>Anura</taxon>
        <taxon>Neobatrachia</taxon>
        <taxon>Ranoidea</taxon>
        <taxon>Pyxicephalidae</taxon>
        <taxon>Pyxicephalinae</taxon>
        <taxon>Pyxicephalus</taxon>
    </lineage>
</organism>